<dbReference type="Gene3D" id="3.20.20.80">
    <property type="entry name" value="Glycosidases"/>
    <property type="match status" value="1"/>
</dbReference>
<keyword evidence="1" id="KW-0378">Hydrolase</keyword>
<accession>A0ABD1HIV2</accession>
<dbReference type="PROSITE" id="PS51257">
    <property type="entry name" value="PROKAR_LIPOPROTEIN"/>
    <property type="match status" value="1"/>
</dbReference>
<dbReference type="GO" id="GO:0016161">
    <property type="term" value="F:beta-amylase activity"/>
    <property type="evidence" value="ECO:0007669"/>
    <property type="project" value="UniProtKB-EC"/>
</dbReference>
<sequence length="111" mass="12038">MGRWCTSSIATATVVGGCVPRVRDAAAGRGRPHRPVDAADQGGGGRGCGHGGLVGMVENQFPQIYCWRGYLEIVELAKRYGLSVRAVMAFHQRSTGPLDPLCVMPRRMLRR</sequence>
<dbReference type="EMBL" id="JBEAFC010000005">
    <property type="protein sequence ID" value="KAL1556381.1"/>
    <property type="molecule type" value="Genomic_DNA"/>
</dbReference>
<dbReference type="Proteomes" id="UP001567538">
    <property type="component" value="Unassembled WGS sequence"/>
</dbReference>
<dbReference type="AlphaFoldDB" id="A0ABD1HIV2"/>
<evidence type="ECO:0000313" key="1">
    <source>
        <dbReference type="EMBL" id="KAL1556381.1"/>
    </source>
</evidence>
<evidence type="ECO:0000313" key="2">
    <source>
        <dbReference type="Proteomes" id="UP001567538"/>
    </source>
</evidence>
<reference evidence="1 2" key="1">
    <citation type="submission" date="2024-06" db="EMBL/GenBank/DDBJ databases">
        <title>A chromosome level genome sequence of Diviner's sage (Salvia divinorum).</title>
        <authorList>
            <person name="Ford S.A."/>
            <person name="Ro D.-K."/>
            <person name="Ness R.W."/>
            <person name="Phillips M.A."/>
        </authorList>
    </citation>
    <scope>NUCLEOTIDE SEQUENCE [LARGE SCALE GENOMIC DNA]</scope>
    <source>
        <strain evidence="1">SAF-2024a</strain>
        <tissue evidence="1">Leaf</tissue>
    </source>
</reference>
<gene>
    <name evidence="1" type="ORF">AAHA92_12014</name>
</gene>
<dbReference type="SUPFAM" id="SSF51445">
    <property type="entry name" value="(Trans)glycosidases"/>
    <property type="match status" value="1"/>
</dbReference>
<proteinExistence type="predicted"/>
<keyword evidence="2" id="KW-1185">Reference proteome</keyword>
<dbReference type="InterPro" id="IPR017853">
    <property type="entry name" value="GH"/>
</dbReference>
<protein>
    <submittedName>
        <fullName evidence="1">Beta-amylase</fullName>
        <ecNumber evidence="1">3.2.1.2</ecNumber>
    </submittedName>
</protein>
<comment type="caution">
    <text evidence="1">The sequence shown here is derived from an EMBL/GenBank/DDBJ whole genome shotgun (WGS) entry which is preliminary data.</text>
</comment>
<dbReference type="EC" id="3.2.1.2" evidence="1"/>
<organism evidence="1 2">
    <name type="scientific">Salvia divinorum</name>
    <name type="common">Maria pastora</name>
    <name type="synonym">Diviner's sage</name>
    <dbReference type="NCBI Taxonomy" id="28513"/>
    <lineage>
        <taxon>Eukaryota</taxon>
        <taxon>Viridiplantae</taxon>
        <taxon>Streptophyta</taxon>
        <taxon>Embryophyta</taxon>
        <taxon>Tracheophyta</taxon>
        <taxon>Spermatophyta</taxon>
        <taxon>Magnoliopsida</taxon>
        <taxon>eudicotyledons</taxon>
        <taxon>Gunneridae</taxon>
        <taxon>Pentapetalae</taxon>
        <taxon>asterids</taxon>
        <taxon>lamiids</taxon>
        <taxon>Lamiales</taxon>
        <taxon>Lamiaceae</taxon>
        <taxon>Nepetoideae</taxon>
        <taxon>Mentheae</taxon>
        <taxon>Salviinae</taxon>
        <taxon>Salvia</taxon>
        <taxon>Salvia subgen. Calosphace</taxon>
    </lineage>
</organism>
<name>A0ABD1HIV2_SALDI</name>
<keyword evidence="1" id="KW-0326">Glycosidase</keyword>